<sequence length="242" mass="27630">MDSLLSIEQLSKSFTLHNLNKHISAVEDVSLHLKEGEFVGITGKSGSGKSTVLRCIYRTYLPQSGSIWYQSQRFGRIDLVTAPERTIIELRKFEIGYVSQFLNVMPRTTARELVRHAIVEMGHDVAYAEKETVNMLEHFELDRSLWDSYPGTFSGGEKLRLNIARAMVKRPRLLLLDEPTASLDHGSKLKVKVLIEQLMKEGTTMLGIFHDLAFMENLCTREYQIRDGRFHVAEKQSNLTTI</sequence>
<reference evidence="10" key="1">
    <citation type="submission" date="2016-05" db="EMBL/GenBank/DDBJ databases">
        <title>Paenibacillus oryzae. sp. nov., isolated from the rice root.</title>
        <authorList>
            <person name="Zhang J."/>
            <person name="Zhang X."/>
        </authorList>
    </citation>
    <scope>NUCLEOTIDE SEQUENCE [LARGE SCALE GENOMIC DNA]</scope>
    <source>
        <strain evidence="10">KCTC13222</strain>
    </source>
</reference>
<evidence type="ECO:0000256" key="6">
    <source>
        <dbReference type="ARBA" id="ARBA00022840"/>
    </source>
</evidence>
<keyword evidence="6" id="KW-0067">ATP-binding</keyword>
<dbReference type="InterPro" id="IPR027417">
    <property type="entry name" value="P-loop_NTPase"/>
</dbReference>
<keyword evidence="7" id="KW-0472">Membrane</keyword>
<dbReference type="STRING" id="512399.A8709_30895"/>
<dbReference type="GO" id="GO:0005524">
    <property type="term" value="F:ATP binding"/>
    <property type="evidence" value="ECO:0007669"/>
    <property type="project" value="UniProtKB-KW"/>
</dbReference>
<gene>
    <name evidence="9" type="ORF">A8709_30895</name>
</gene>
<dbReference type="EMBL" id="LYPC01000027">
    <property type="protein sequence ID" value="OCT12246.1"/>
    <property type="molecule type" value="Genomic_DNA"/>
</dbReference>
<comment type="similarity">
    <text evidence="2">Belongs to the ABC transporter superfamily.</text>
</comment>
<comment type="subcellular location">
    <subcellularLocation>
        <location evidence="1">Cell membrane</location>
        <topology evidence="1">Peripheral membrane protein</topology>
    </subcellularLocation>
</comment>
<dbReference type="InterPro" id="IPR050086">
    <property type="entry name" value="MetN_ABC_transporter-like"/>
</dbReference>
<dbReference type="InterPro" id="IPR003593">
    <property type="entry name" value="AAA+_ATPase"/>
</dbReference>
<protein>
    <submittedName>
        <fullName evidence="9">Phosphonate C-P lyase system protein PhnL</fullName>
    </submittedName>
</protein>
<dbReference type="Gene3D" id="3.40.50.300">
    <property type="entry name" value="P-loop containing nucleotide triphosphate hydrolases"/>
    <property type="match status" value="1"/>
</dbReference>
<keyword evidence="9" id="KW-0456">Lyase</keyword>
<comment type="caution">
    <text evidence="9">The sequence shown here is derived from an EMBL/GenBank/DDBJ whole genome shotgun (WGS) entry which is preliminary data.</text>
</comment>
<dbReference type="SMART" id="SM00382">
    <property type="entry name" value="AAA"/>
    <property type="match status" value="1"/>
</dbReference>
<dbReference type="SUPFAM" id="SSF52540">
    <property type="entry name" value="P-loop containing nucleoside triphosphate hydrolases"/>
    <property type="match status" value="1"/>
</dbReference>
<dbReference type="OrthoDB" id="9810992at2"/>
<evidence type="ECO:0000256" key="2">
    <source>
        <dbReference type="ARBA" id="ARBA00005417"/>
    </source>
</evidence>
<dbReference type="Proteomes" id="UP000093309">
    <property type="component" value="Unassembled WGS sequence"/>
</dbReference>
<dbReference type="PROSITE" id="PS50893">
    <property type="entry name" value="ABC_TRANSPORTER_2"/>
    <property type="match status" value="1"/>
</dbReference>
<accession>A0A1C0ZVW0</accession>
<dbReference type="GO" id="GO:0005886">
    <property type="term" value="C:plasma membrane"/>
    <property type="evidence" value="ECO:0007669"/>
    <property type="project" value="UniProtKB-SubCell"/>
</dbReference>
<dbReference type="InterPro" id="IPR003439">
    <property type="entry name" value="ABC_transporter-like_ATP-bd"/>
</dbReference>
<keyword evidence="3" id="KW-0813">Transport</keyword>
<keyword evidence="5" id="KW-0547">Nucleotide-binding</keyword>
<evidence type="ECO:0000256" key="7">
    <source>
        <dbReference type="ARBA" id="ARBA00023136"/>
    </source>
</evidence>
<feature type="domain" description="ABC transporter" evidence="8">
    <location>
        <begin position="5"/>
        <end position="242"/>
    </location>
</feature>
<keyword evidence="10" id="KW-1185">Reference proteome</keyword>
<evidence type="ECO:0000256" key="4">
    <source>
        <dbReference type="ARBA" id="ARBA00022475"/>
    </source>
</evidence>
<dbReference type="PANTHER" id="PTHR43166">
    <property type="entry name" value="AMINO ACID IMPORT ATP-BINDING PROTEIN"/>
    <property type="match status" value="1"/>
</dbReference>
<proteinExistence type="inferred from homology"/>
<name>A0A1C0ZVW0_9BACL</name>
<dbReference type="AlphaFoldDB" id="A0A1C0ZVW0"/>
<organism evidence="9 10">
    <name type="scientific">Paenibacillus pectinilyticus</name>
    <dbReference type="NCBI Taxonomy" id="512399"/>
    <lineage>
        <taxon>Bacteria</taxon>
        <taxon>Bacillati</taxon>
        <taxon>Bacillota</taxon>
        <taxon>Bacilli</taxon>
        <taxon>Bacillales</taxon>
        <taxon>Paenibacillaceae</taxon>
        <taxon>Paenibacillus</taxon>
    </lineage>
</organism>
<dbReference type="GO" id="GO:0016829">
    <property type="term" value="F:lyase activity"/>
    <property type="evidence" value="ECO:0007669"/>
    <property type="project" value="UniProtKB-KW"/>
</dbReference>
<evidence type="ECO:0000256" key="1">
    <source>
        <dbReference type="ARBA" id="ARBA00004202"/>
    </source>
</evidence>
<dbReference type="GO" id="GO:0016887">
    <property type="term" value="F:ATP hydrolysis activity"/>
    <property type="evidence" value="ECO:0007669"/>
    <property type="project" value="InterPro"/>
</dbReference>
<evidence type="ECO:0000256" key="3">
    <source>
        <dbReference type="ARBA" id="ARBA00022448"/>
    </source>
</evidence>
<dbReference type="PANTHER" id="PTHR43166:SF9">
    <property type="entry name" value="GLUTAMATE_ASPARTATE IMPORT ATP-BINDING PROTEIN GLTL"/>
    <property type="match status" value="1"/>
</dbReference>
<evidence type="ECO:0000313" key="9">
    <source>
        <dbReference type="EMBL" id="OCT12246.1"/>
    </source>
</evidence>
<dbReference type="Pfam" id="PF00005">
    <property type="entry name" value="ABC_tran"/>
    <property type="match status" value="1"/>
</dbReference>
<evidence type="ECO:0000259" key="8">
    <source>
        <dbReference type="PROSITE" id="PS50893"/>
    </source>
</evidence>
<evidence type="ECO:0000313" key="10">
    <source>
        <dbReference type="Proteomes" id="UP000093309"/>
    </source>
</evidence>
<evidence type="ECO:0000256" key="5">
    <source>
        <dbReference type="ARBA" id="ARBA00022741"/>
    </source>
</evidence>
<keyword evidence="4" id="KW-1003">Cell membrane</keyword>
<dbReference type="RefSeq" id="WP_065856357.1">
    <property type="nucleotide sequence ID" value="NZ_LYPC01000027.1"/>
</dbReference>